<geneLocation type="plasmid" evidence="3">
    <name>pb18-1</name>
</geneLocation>
<accession>A0A6C0Y628</accession>
<evidence type="ECO:0000313" key="2">
    <source>
        <dbReference type="EMBL" id="QIC71717.1"/>
    </source>
</evidence>
<evidence type="ECO:0000313" key="3">
    <source>
        <dbReference type="Proteomes" id="UP000503440"/>
    </source>
</evidence>
<gene>
    <name evidence="2" type="ORF">FSC09_15080</name>
</gene>
<proteinExistence type="predicted"/>
<dbReference type="RefSeq" id="WP_163146375.1">
    <property type="nucleotide sequence ID" value="NZ_CP044456.1"/>
</dbReference>
<dbReference type="AlphaFoldDB" id="A0A6C0Y628"/>
<keyword evidence="2" id="KW-0614">Plasmid</keyword>
<evidence type="ECO:0000256" key="1">
    <source>
        <dbReference type="SAM" id="MobiDB-lite"/>
    </source>
</evidence>
<organism evidence="2 3">
    <name type="scientific">Acinetobacter indicus</name>
    <dbReference type="NCBI Taxonomy" id="756892"/>
    <lineage>
        <taxon>Bacteria</taxon>
        <taxon>Pseudomonadati</taxon>
        <taxon>Pseudomonadota</taxon>
        <taxon>Gammaproteobacteria</taxon>
        <taxon>Moraxellales</taxon>
        <taxon>Moraxellaceae</taxon>
        <taxon>Acinetobacter</taxon>
    </lineage>
</organism>
<protein>
    <submittedName>
        <fullName evidence="2">Uncharacterized protein</fullName>
    </submittedName>
</protein>
<dbReference type="Proteomes" id="UP000503440">
    <property type="component" value="Plasmid pB18-1"/>
</dbReference>
<feature type="region of interest" description="Disordered" evidence="1">
    <location>
        <begin position="1"/>
        <end position="26"/>
    </location>
</feature>
<reference evidence="2 3" key="1">
    <citation type="submission" date="2019-09" db="EMBL/GenBank/DDBJ databases">
        <title>Non-baumannii Acinetobacter spp. carrying blaNDM-1 isolated in China.</title>
        <authorList>
            <person name="Cui C."/>
            <person name="Chen C."/>
            <person name="Sun J."/>
            <person name="Liu Y."/>
        </authorList>
    </citation>
    <scope>NUCLEOTIDE SEQUENCE [LARGE SCALE GENOMIC DNA]</scope>
    <source>
        <strain evidence="2 3">B18</strain>
        <plasmid evidence="3">pb18-1</plasmid>
    </source>
</reference>
<dbReference type="EMBL" id="CP044456">
    <property type="protein sequence ID" value="QIC71717.1"/>
    <property type="molecule type" value="Genomic_DNA"/>
</dbReference>
<sequence>MTVKDATNPKPRNPKTKPYEPKYEKSRKQKPVSFSLLDAVQVRLLEFIAKFEYGVYFKNILAQLNDAEQQRIIEGDLNTIPSALIKQNIINSKGKVSDYFTAVDATREFDHNDLAKHLADDALLKELANRNLAPIAEPIPSYDTLNNYSVRGAQRLTSMTMGASSLGGMQMPVVNEEGFVEVRNEDGTVRFIEAEHYADFVSQQYV</sequence>
<name>A0A6C0Y628_9GAMM</name>
<feature type="compositionally biased region" description="Basic and acidic residues" evidence="1">
    <location>
        <begin position="17"/>
        <end position="26"/>
    </location>
</feature>